<dbReference type="RefSeq" id="WP_009588340.1">
    <property type="nucleotide sequence ID" value="NZ_BAABYY010000001.1"/>
</dbReference>
<dbReference type="InterPro" id="IPR006127">
    <property type="entry name" value="ZnuA-like"/>
</dbReference>
<dbReference type="EMBL" id="JQIF01000040">
    <property type="protein sequence ID" value="KGJ53352.1"/>
    <property type="molecule type" value="Genomic_DNA"/>
</dbReference>
<dbReference type="Gene3D" id="3.40.50.1980">
    <property type="entry name" value="Nitrogenase molybdenum iron protein domain"/>
    <property type="match status" value="2"/>
</dbReference>
<dbReference type="Pfam" id="PF01297">
    <property type="entry name" value="ZnuA"/>
    <property type="match status" value="1"/>
</dbReference>
<accession>A0A099I810</accession>
<dbReference type="AlphaFoldDB" id="A0A099I810"/>
<evidence type="ECO:0000256" key="1">
    <source>
        <dbReference type="ARBA" id="ARBA00011028"/>
    </source>
</evidence>
<evidence type="ECO:0000313" key="4">
    <source>
        <dbReference type="EMBL" id="KGJ53352.1"/>
    </source>
</evidence>
<dbReference type="SUPFAM" id="SSF53807">
    <property type="entry name" value="Helical backbone' metal receptor"/>
    <property type="match status" value="1"/>
</dbReference>
<evidence type="ECO:0000256" key="2">
    <source>
        <dbReference type="ARBA" id="ARBA00022448"/>
    </source>
</evidence>
<keyword evidence="2" id="KW-0813">Transport</keyword>
<comment type="similarity">
    <text evidence="1">Belongs to the bacterial solute-binding protein 9 family.</text>
</comment>
<dbReference type="InterPro" id="IPR050492">
    <property type="entry name" value="Bact_metal-bind_prot9"/>
</dbReference>
<comment type="caution">
    <text evidence="4">The sequence shown here is derived from an EMBL/GenBank/DDBJ whole genome shotgun (WGS) entry which is preliminary data.</text>
</comment>
<proteinExistence type="inferred from homology"/>
<sequence>MKIKLFLVSVLALFLVSGCEEKNPSIATTVYPVQYLVERIGGDDVTVSNITENTMIQRAQIKSSFQDILKDSDALFYIGGLEPYMDLYVDDIRDTGVDMVDLATKSAIYKFERYTSTTIDGITAGTEGPYYEGEEFANLDTYDADPMLWMDPVAMTSMASDIRDYLVQKYPQYKDIFDENYDALELDLARLEADFQAIPDGKMNISFVSMTPSFGNWQKSYGIKVYPVTLSKYGALPTSDQLAAMKKRIKSDHVRYIAIEQNLSEDMEKLQQQLIDELALIPVNLNNLSSISSEDKKASKDYLTIMYDNLKALESIAS</sequence>
<reference evidence="4 5" key="1">
    <citation type="submission" date="2014-08" db="EMBL/GenBank/DDBJ databases">
        <title>Clostridium innocuum, an unnegligible vancomycin-resistant pathogen causing extra-intestinal infections.</title>
        <authorList>
            <person name="Feng Y."/>
            <person name="Chiu C.-H."/>
        </authorList>
    </citation>
    <scope>NUCLEOTIDE SEQUENCE [LARGE SCALE GENOMIC DNA]</scope>
    <source>
        <strain evidence="4 5">AN88</strain>
    </source>
</reference>
<dbReference type="PANTHER" id="PTHR42953">
    <property type="entry name" value="HIGH-AFFINITY ZINC UPTAKE SYSTEM PROTEIN ZNUA-RELATED"/>
    <property type="match status" value="1"/>
</dbReference>
<dbReference type="GO" id="GO:0030001">
    <property type="term" value="P:metal ion transport"/>
    <property type="evidence" value="ECO:0007669"/>
    <property type="project" value="InterPro"/>
</dbReference>
<dbReference type="Proteomes" id="UP000030008">
    <property type="component" value="Unassembled WGS sequence"/>
</dbReference>
<organism evidence="4 5">
    <name type="scientific">Clostridium innocuum</name>
    <dbReference type="NCBI Taxonomy" id="1522"/>
    <lineage>
        <taxon>Bacteria</taxon>
        <taxon>Bacillati</taxon>
        <taxon>Bacillota</taxon>
        <taxon>Clostridia</taxon>
        <taxon>Eubacteriales</taxon>
        <taxon>Clostridiaceae</taxon>
        <taxon>Clostridium</taxon>
    </lineage>
</organism>
<evidence type="ECO:0000256" key="3">
    <source>
        <dbReference type="ARBA" id="ARBA00022729"/>
    </source>
</evidence>
<evidence type="ECO:0000313" key="5">
    <source>
        <dbReference type="Proteomes" id="UP000030008"/>
    </source>
</evidence>
<name>A0A099I810_CLOIN</name>
<protein>
    <submittedName>
        <fullName evidence="4">Laminin-binding protein</fullName>
    </submittedName>
</protein>
<gene>
    <name evidence="4" type="ORF">CIAN88_09250</name>
</gene>
<dbReference type="PANTHER" id="PTHR42953:SF3">
    <property type="entry name" value="HIGH-AFFINITY ZINC UPTAKE SYSTEM PROTEIN ZNUA"/>
    <property type="match status" value="1"/>
</dbReference>
<dbReference type="PROSITE" id="PS51257">
    <property type="entry name" value="PROKAR_LIPOPROTEIN"/>
    <property type="match status" value="1"/>
</dbReference>
<keyword evidence="3" id="KW-0732">Signal</keyword>
<dbReference type="GO" id="GO:0046872">
    <property type="term" value="F:metal ion binding"/>
    <property type="evidence" value="ECO:0007669"/>
    <property type="project" value="InterPro"/>
</dbReference>